<feature type="domain" description="Lipase maturation factor 1/2 N-terminal" evidence="2">
    <location>
        <begin position="2"/>
        <end position="75"/>
    </location>
</feature>
<dbReference type="PANTHER" id="PTHR14463">
    <property type="entry name" value="LIPASE MATURATION FACTOR"/>
    <property type="match status" value="1"/>
</dbReference>
<dbReference type="Gene3D" id="3.40.50.300">
    <property type="entry name" value="P-loop containing nucleotide triphosphate hydrolases"/>
    <property type="match status" value="1"/>
</dbReference>
<accession>A0AAN0JMN7</accession>
<dbReference type="Pfam" id="PF06762">
    <property type="entry name" value="LMF1"/>
    <property type="match status" value="1"/>
</dbReference>
<evidence type="ECO:0000259" key="2">
    <source>
        <dbReference type="Pfam" id="PF06762"/>
    </source>
</evidence>
<dbReference type="PANTHER" id="PTHR14463:SF10">
    <property type="entry name" value="LIPASE MATURATION FACTOR 1"/>
    <property type="match status" value="1"/>
</dbReference>
<reference evidence="3" key="2">
    <citation type="submission" date="2024-06" db="UniProtKB">
        <authorList>
            <consortium name="EnsemblMetazoa"/>
        </authorList>
    </citation>
    <scope>IDENTIFICATION</scope>
</reference>
<comment type="function">
    <text evidence="1">Involved in the maturation of specific proteins in the endoplasmic reticulum.</text>
</comment>
<dbReference type="EnsemblMetazoa" id="XM_020002704.1">
    <property type="protein sequence ID" value="XP_019858263.1"/>
    <property type="gene ID" value="LOC109586508"/>
</dbReference>
<dbReference type="InterPro" id="IPR009613">
    <property type="entry name" value="LMF"/>
</dbReference>
<comment type="subcellular location">
    <subcellularLocation>
        <location evidence="1">Endoplasmic reticulum membrane</location>
        <topology evidence="1">Multi-pass membrane protein</topology>
    </subcellularLocation>
</comment>
<dbReference type="GeneID" id="109586508"/>
<dbReference type="AlphaFoldDB" id="A0AAN0JMN7"/>
<evidence type="ECO:0000313" key="4">
    <source>
        <dbReference type="Proteomes" id="UP000007879"/>
    </source>
</evidence>
<evidence type="ECO:0000256" key="1">
    <source>
        <dbReference type="RuleBase" id="RU361229"/>
    </source>
</evidence>
<dbReference type="GO" id="GO:0005525">
    <property type="term" value="F:GTP binding"/>
    <property type="evidence" value="ECO:0007669"/>
    <property type="project" value="InterPro"/>
</dbReference>
<dbReference type="GO" id="GO:0005789">
    <property type="term" value="C:endoplasmic reticulum membrane"/>
    <property type="evidence" value="ECO:0007669"/>
    <property type="project" value="TreeGrafter"/>
</dbReference>
<reference evidence="4" key="1">
    <citation type="journal article" date="2010" name="Nature">
        <title>The Amphimedon queenslandica genome and the evolution of animal complexity.</title>
        <authorList>
            <person name="Srivastava M."/>
            <person name="Simakov O."/>
            <person name="Chapman J."/>
            <person name="Fahey B."/>
            <person name="Gauthier M.E."/>
            <person name="Mitros T."/>
            <person name="Richards G.S."/>
            <person name="Conaco C."/>
            <person name="Dacre M."/>
            <person name="Hellsten U."/>
            <person name="Larroux C."/>
            <person name="Putnam N.H."/>
            <person name="Stanke M."/>
            <person name="Adamska M."/>
            <person name="Darling A."/>
            <person name="Degnan S.M."/>
            <person name="Oakley T.H."/>
            <person name="Plachetzki D.C."/>
            <person name="Zhai Y."/>
            <person name="Adamski M."/>
            <person name="Calcino A."/>
            <person name="Cummins S.F."/>
            <person name="Goodstein D.M."/>
            <person name="Harris C."/>
            <person name="Jackson D.J."/>
            <person name="Leys S.P."/>
            <person name="Shu S."/>
            <person name="Woodcroft B.J."/>
            <person name="Vervoort M."/>
            <person name="Kosik K.S."/>
            <person name="Manning G."/>
            <person name="Degnan B.M."/>
            <person name="Rokhsar D.S."/>
        </authorList>
    </citation>
    <scope>NUCLEOTIDE SEQUENCE [LARGE SCALE GENOMIC DNA]</scope>
</reference>
<evidence type="ECO:0000313" key="3">
    <source>
        <dbReference type="EnsemblMetazoa" id="XP_019858263.1"/>
    </source>
</evidence>
<name>A0AAN0JMN7_AMPQE</name>
<organism evidence="3 4">
    <name type="scientific">Amphimedon queenslandica</name>
    <name type="common">Sponge</name>
    <dbReference type="NCBI Taxonomy" id="400682"/>
    <lineage>
        <taxon>Eukaryota</taxon>
        <taxon>Metazoa</taxon>
        <taxon>Porifera</taxon>
        <taxon>Demospongiae</taxon>
        <taxon>Heteroscleromorpha</taxon>
        <taxon>Haplosclerida</taxon>
        <taxon>Niphatidae</taxon>
        <taxon>Amphimedon</taxon>
    </lineage>
</organism>
<protein>
    <recommendedName>
        <fullName evidence="1">Lipase maturation factor</fullName>
    </recommendedName>
</protein>
<proteinExistence type="inferred from homology"/>
<dbReference type="Proteomes" id="UP000007879">
    <property type="component" value="Unassembled WGS sequence"/>
</dbReference>
<dbReference type="GO" id="GO:0003924">
    <property type="term" value="F:GTPase activity"/>
    <property type="evidence" value="ECO:0007669"/>
    <property type="project" value="InterPro"/>
</dbReference>
<dbReference type="KEGG" id="aqu:109586508"/>
<dbReference type="RefSeq" id="XP_019858263.1">
    <property type="nucleotide sequence ID" value="XM_020002704.1"/>
</dbReference>
<sequence>MRGDSCWRDLTCMNYHYETQPVPNPFSYYLHQSPEIIHNIETMGNHIVELFFPFLIMLPQPFCAINGIVQILFQIPAEQGQTYASEVNAIFGETSALTARNVEEMFIEITCKLPPDCLTSLPAGASLLRQTDTPCAKGGCCGGGGGDKGPS</sequence>
<dbReference type="InterPro" id="IPR027417">
    <property type="entry name" value="P-loop_NTPase"/>
</dbReference>
<dbReference type="GO" id="GO:0051604">
    <property type="term" value="P:protein maturation"/>
    <property type="evidence" value="ECO:0007669"/>
    <property type="project" value="InterPro"/>
</dbReference>
<comment type="similarity">
    <text evidence="1">Belongs to the lipase maturation factor family.</text>
</comment>
<keyword evidence="4" id="KW-1185">Reference proteome</keyword>
<keyword evidence="1" id="KW-0256">Endoplasmic reticulum</keyword>
<dbReference type="InterPro" id="IPR057434">
    <property type="entry name" value="LMF1/2_N"/>
</dbReference>